<evidence type="ECO:0000313" key="2">
    <source>
        <dbReference type="Proteomes" id="UP000521868"/>
    </source>
</evidence>
<evidence type="ECO:0008006" key="3">
    <source>
        <dbReference type="Google" id="ProtNLM"/>
    </source>
</evidence>
<gene>
    <name evidence="1" type="ORF">RAMLITH_20850</name>
</gene>
<dbReference type="AlphaFoldDB" id="A0A7X6I8F8"/>
<keyword evidence="2" id="KW-1185">Reference proteome</keyword>
<protein>
    <recommendedName>
        <fullName evidence="3">DUF1795 domain-containing protein</fullName>
    </recommendedName>
</protein>
<dbReference type="RefSeq" id="WP_168109393.1">
    <property type="nucleotide sequence ID" value="NZ_VTOX01000009.1"/>
</dbReference>
<sequence>MFPPLTMAALAGAAALAGCSPALDWREVRLEAAPLKIMMPCKPEQGSRQVAMGGRPVALDALACEAGGSTFAVLSADVGGPANADASLRQWQAASLATMRGSTVRETRFVPGGALDLPRSVQVVANGRRPDGQPVEAQIAYFARGNHVFQAAVYSERLQAQATEPFFAGLRFE</sequence>
<dbReference type="EMBL" id="VTOX01000009">
    <property type="protein sequence ID" value="NKE68271.1"/>
    <property type="molecule type" value="Genomic_DNA"/>
</dbReference>
<comment type="caution">
    <text evidence="1">The sequence shown here is derived from an EMBL/GenBank/DDBJ whole genome shotgun (WGS) entry which is preliminary data.</text>
</comment>
<dbReference type="Proteomes" id="UP000521868">
    <property type="component" value="Unassembled WGS sequence"/>
</dbReference>
<name>A0A7X6I8F8_9BURK</name>
<reference evidence="1 2" key="1">
    <citation type="journal article" date="2020" name="Nature">
        <title>Bacterial chemolithoautotrophy via manganese oxidation.</title>
        <authorList>
            <person name="Yu H."/>
            <person name="Leadbetter J.R."/>
        </authorList>
    </citation>
    <scope>NUCLEOTIDE SEQUENCE [LARGE SCALE GENOMIC DNA]</scope>
    <source>
        <strain evidence="1 2">RBP-1</strain>
    </source>
</reference>
<proteinExistence type="predicted"/>
<accession>A0A7X6I8F8</accession>
<organism evidence="1 2">
    <name type="scientific">Ramlibacter lithotrophicus</name>
    <dbReference type="NCBI Taxonomy" id="2606681"/>
    <lineage>
        <taxon>Bacteria</taxon>
        <taxon>Pseudomonadati</taxon>
        <taxon>Pseudomonadota</taxon>
        <taxon>Betaproteobacteria</taxon>
        <taxon>Burkholderiales</taxon>
        <taxon>Comamonadaceae</taxon>
        <taxon>Ramlibacter</taxon>
    </lineage>
</organism>
<evidence type="ECO:0000313" key="1">
    <source>
        <dbReference type="EMBL" id="NKE68271.1"/>
    </source>
</evidence>